<name>A0ABS4KQ20_9CLOT</name>
<evidence type="ECO:0000313" key="2">
    <source>
        <dbReference type="EMBL" id="MBP2032138.1"/>
    </source>
</evidence>
<sequence length="59" mass="7347">MRVKFQYETLDKMTIKMRLNFIILIIIFYLIDELRQLFRMARLLLEYVIKGFRLFEGEL</sequence>
<proteinExistence type="predicted"/>
<evidence type="ECO:0000256" key="1">
    <source>
        <dbReference type="SAM" id="Phobius"/>
    </source>
</evidence>
<feature type="transmembrane region" description="Helical" evidence="1">
    <location>
        <begin position="15"/>
        <end position="32"/>
    </location>
</feature>
<organism evidence="2 3">
    <name type="scientific">Clostridium algifaecis</name>
    <dbReference type="NCBI Taxonomy" id="1472040"/>
    <lineage>
        <taxon>Bacteria</taxon>
        <taxon>Bacillati</taxon>
        <taxon>Bacillota</taxon>
        <taxon>Clostridia</taxon>
        <taxon>Eubacteriales</taxon>
        <taxon>Clostridiaceae</taxon>
        <taxon>Clostridium</taxon>
    </lineage>
</organism>
<accession>A0ABS4KQ20</accession>
<comment type="caution">
    <text evidence="2">The sequence shown here is derived from an EMBL/GenBank/DDBJ whole genome shotgun (WGS) entry which is preliminary data.</text>
</comment>
<evidence type="ECO:0000313" key="3">
    <source>
        <dbReference type="Proteomes" id="UP001519307"/>
    </source>
</evidence>
<dbReference type="Proteomes" id="UP001519307">
    <property type="component" value="Unassembled WGS sequence"/>
</dbReference>
<dbReference type="EMBL" id="JAGGLM010000003">
    <property type="protein sequence ID" value="MBP2032138.1"/>
    <property type="molecule type" value="Genomic_DNA"/>
</dbReference>
<keyword evidence="1" id="KW-1133">Transmembrane helix</keyword>
<gene>
    <name evidence="2" type="ORF">J2Z42_000803</name>
</gene>
<keyword evidence="1" id="KW-0472">Membrane</keyword>
<reference evidence="2 3" key="1">
    <citation type="submission" date="2021-03" db="EMBL/GenBank/DDBJ databases">
        <title>Genomic Encyclopedia of Type Strains, Phase IV (KMG-IV): sequencing the most valuable type-strain genomes for metagenomic binning, comparative biology and taxonomic classification.</title>
        <authorList>
            <person name="Goeker M."/>
        </authorList>
    </citation>
    <scope>NUCLEOTIDE SEQUENCE [LARGE SCALE GENOMIC DNA]</scope>
    <source>
        <strain evidence="2 3">DSM 28783</strain>
    </source>
</reference>
<protein>
    <submittedName>
        <fullName evidence="2">Uncharacterized protein</fullName>
    </submittedName>
</protein>
<keyword evidence="3" id="KW-1185">Reference proteome</keyword>
<keyword evidence="1" id="KW-0812">Transmembrane</keyword>